<feature type="region of interest" description="Disordered" evidence="2">
    <location>
        <begin position="597"/>
        <end position="661"/>
    </location>
</feature>
<reference evidence="3" key="1">
    <citation type="submission" date="2016-01" db="EMBL/GenBank/DDBJ databases">
        <title>Reference transcriptome for the parasite Schistocephalus solidus: insights into the molecular evolution of parasitism.</title>
        <authorList>
            <person name="Hebert F.O."/>
            <person name="Grambauer S."/>
            <person name="Barber I."/>
            <person name="Landry C.R."/>
            <person name="Aubin-Horth N."/>
        </authorList>
    </citation>
    <scope>NUCLEOTIDE SEQUENCE</scope>
</reference>
<feature type="compositionally biased region" description="Basic and acidic residues" evidence="2">
    <location>
        <begin position="625"/>
        <end position="638"/>
    </location>
</feature>
<feature type="compositionally biased region" description="Low complexity" evidence="2">
    <location>
        <begin position="260"/>
        <end position="277"/>
    </location>
</feature>
<protein>
    <submittedName>
        <fullName evidence="3">Uncharacterized protein</fullName>
    </submittedName>
</protein>
<feature type="coiled-coil region" evidence="1">
    <location>
        <begin position="418"/>
        <end position="445"/>
    </location>
</feature>
<name>A0A0X3PH82_SCHSO</name>
<evidence type="ECO:0000256" key="1">
    <source>
        <dbReference type="SAM" id="Coils"/>
    </source>
</evidence>
<sequence length="661" mass="70354">MLSFRMTAKPMLCYWEKKSLDLCEEEQPSSASASAYLTQPRRSSVEDPLALSVSSDISRLIDNLGPDYLLGGLPYPADLVDGGGQGEEVDDLWKRSLPSSFLCSTSSAGTSAAGTPADTPALLAGTASGNCLSPFDTPTKAIYAADGTPISASVVATVGQEAGTMDGGAEKTQVGSSSTDNKPRDDAPHIRDDIDAPLDFLSVMSAPRPTARGDDPGDQALPVDMSVSTDPSWLEVQTQFAVPRTLAKDEPSQNEPGGFAPVASSSSAALSPPLASPKNLDKDFPPQQQPLAASITDLPDVVSPESSVLPYYTSSLPISCAGLENENPPIKSATNKLDTSPSSSSLTPIKFESLKCTPEKLLPFSWAPEYHQRQQYPTGRSGDSSAPTKPSPMKAEASPLSDLESLEMNVVGPLEQMLDAIEQHLNLLESEVRRLEEQEKEEAKRRCHLGKRIFQSQDQAFFDGSGVVGGDSSCRLSSASSCSSLSSSLTSPSRSTAVVGATSLSPSTSSSSSSCSSPSHPATTSRDRFSSASSAIDSRLIPTSTVGTFRRQPAVAAAIRGCDFPLRRSSVTGAQDRRAANRGPFSGSKRHLMVTVPSSRSFPPLSSALDRPDVRTTSNGQQHQQQDRLRQMYTDSKRPAGWQPRPADIWHTSTTNDRYCR</sequence>
<feature type="region of interest" description="Disordered" evidence="2">
    <location>
        <begin position="372"/>
        <end position="401"/>
    </location>
</feature>
<feature type="compositionally biased region" description="Polar residues" evidence="2">
    <location>
        <begin position="373"/>
        <end position="388"/>
    </location>
</feature>
<organism evidence="3">
    <name type="scientific">Schistocephalus solidus</name>
    <name type="common">Tapeworm</name>
    <dbReference type="NCBI Taxonomy" id="70667"/>
    <lineage>
        <taxon>Eukaryota</taxon>
        <taxon>Metazoa</taxon>
        <taxon>Spiralia</taxon>
        <taxon>Lophotrochozoa</taxon>
        <taxon>Platyhelminthes</taxon>
        <taxon>Cestoda</taxon>
        <taxon>Eucestoda</taxon>
        <taxon>Diphyllobothriidea</taxon>
        <taxon>Diphyllobothriidae</taxon>
        <taxon>Schistocephalus</taxon>
    </lineage>
</organism>
<feature type="region of interest" description="Disordered" evidence="2">
    <location>
        <begin position="205"/>
        <end position="225"/>
    </location>
</feature>
<proteinExistence type="predicted"/>
<gene>
    <name evidence="3" type="ORF">TR151191</name>
</gene>
<feature type="compositionally biased region" description="Polar residues" evidence="2">
    <location>
        <begin position="651"/>
        <end position="661"/>
    </location>
</feature>
<feature type="region of interest" description="Disordered" evidence="2">
    <location>
        <begin position="248"/>
        <end position="290"/>
    </location>
</feature>
<accession>A0A0X3PH82</accession>
<feature type="region of interest" description="Disordered" evidence="2">
    <location>
        <begin position="164"/>
        <end position="192"/>
    </location>
</feature>
<dbReference type="EMBL" id="GEEE01015703">
    <property type="protein sequence ID" value="JAP47522.1"/>
    <property type="molecule type" value="Transcribed_RNA"/>
</dbReference>
<evidence type="ECO:0000313" key="3">
    <source>
        <dbReference type="EMBL" id="JAP47522.1"/>
    </source>
</evidence>
<keyword evidence="1" id="KW-0175">Coiled coil</keyword>
<feature type="region of interest" description="Disordered" evidence="2">
    <location>
        <begin position="500"/>
        <end position="536"/>
    </location>
</feature>
<evidence type="ECO:0000256" key="2">
    <source>
        <dbReference type="SAM" id="MobiDB-lite"/>
    </source>
</evidence>
<feature type="compositionally biased region" description="Low complexity" evidence="2">
    <location>
        <begin position="500"/>
        <end position="524"/>
    </location>
</feature>
<feature type="compositionally biased region" description="Basic and acidic residues" evidence="2">
    <location>
        <begin position="181"/>
        <end position="192"/>
    </location>
</feature>
<dbReference type="AlphaFoldDB" id="A0A0X3PH82"/>